<proteinExistence type="predicted"/>
<sequence length="126" mass="13717">METPRGQGIHATPREILRPPPAVPAGAWPRCPPTPRRGWAFTPAVSWPALTRPVGRSDQGSAHTGFSASHFVYSTPTGPGQRPPARWWLGTREPLPSSKARGWCVWGEPCKCLTRCGNSLPSRIAE</sequence>
<accession>A0A0P6XSH5</accession>
<feature type="region of interest" description="Disordered" evidence="1">
    <location>
        <begin position="1"/>
        <end position="30"/>
    </location>
</feature>
<evidence type="ECO:0000313" key="3">
    <source>
        <dbReference type="Proteomes" id="UP000050544"/>
    </source>
</evidence>
<dbReference type="Proteomes" id="UP000050544">
    <property type="component" value="Unassembled WGS sequence"/>
</dbReference>
<evidence type="ECO:0000256" key="1">
    <source>
        <dbReference type="SAM" id="MobiDB-lite"/>
    </source>
</evidence>
<reference evidence="2 3" key="1">
    <citation type="submission" date="2015-07" db="EMBL/GenBank/DDBJ databases">
        <title>Whole genome sequence of Thermanaerothrix daxensis DSM 23592.</title>
        <authorList>
            <person name="Hemp J."/>
            <person name="Ward L.M."/>
            <person name="Pace L.A."/>
            <person name="Fischer W.W."/>
        </authorList>
    </citation>
    <scope>NUCLEOTIDE SEQUENCE [LARGE SCALE GENOMIC DNA]</scope>
    <source>
        <strain evidence="2 3">GNS-1</strain>
    </source>
</reference>
<comment type="caution">
    <text evidence="2">The sequence shown here is derived from an EMBL/GenBank/DDBJ whole genome shotgun (WGS) entry which is preliminary data.</text>
</comment>
<dbReference type="AlphaFoldDB" id="A0A0P6XSH5"/>
<name>A0A0P6XSH5_9CHLR</name>
<keyword evidence="3" id="KW-1185">Reference proteome</keyword>
<gene>
    <name evidence="2" type="ORF">SE15_13240</name>
</gene>
<organism evidence="2 3">
    <name type="scientific">Thermanaerothrix daxensis</name>
    <dbReference type="NCBI Taxonomy" id="869279"/>
    <lineage>
        <taxon>Bacteria</taxon>
        <taxon>Bacillati</taxon>
        <taxon>Chloroflexota</taxon>
        <taxon>Anaerolineae</taxon>
        <taxon>Anaerolineales</taxon>
        <taxon>Anaerolineaceae</taxon>
        <taxon>Thermanaerothrix</taxon>
    </lineage>
</organism>
<dbReference type="EMBL" id="LGKO01000006">
    <property type="protein sequence ID" value="KPL82070.1"/>
    <property type="molecule type" value="Genomic_DNA"/>
</dbReference>
<evidence type="ECO:0000313" key="2">
    <source>
        <dbReference type="EMBL" id="KPL82070.1"/>
    </source>
</evidence>
<protein>
    <submittedName>
        <fullName evidence="2">Uncharacterized protein</fullName>
    </submittedName>
</protein>
<dbReference type="STRING" id="869279.SE15_13240"/>